<feature type="compositionally biased region" description="Polar residues" evidence="1">
    <location>
        <begin position="528"/>
        <end position="537"/>
    </location>
</feature>
<dbReference type="InterPro" id="IPR029246">
    <property type="entry name" value="TALPID3"/>
</dbReference>
<feature type="region of interest" description="Disordered" evidence="1">
    <location>
        <begin position="526"/>
        <end position="554"/>
    </location>
</feature>
<accession>A0A8C5QXH7</accession>
<dbReference type="PANTHER" id="PTHR15721:SF2">
    <property type="entry name" value="PROTEIN TALPID3"/>
    <property type="match status" value="1"/>
</dbReference>
<feature type="region of interest" description="Disordered" evidence="1">
    <location>
        <begin position="482"/>
        <end position="509"/>
    </location>
</feature>
<dbReference type="Proteomes" id="UP000694569">
    <property type="component" value="Unplaced"/>
</dbReference>
<reference evidence="2" key="2">
    <citation type="submission" date="2025-09" db="UniProtKB">
        <authorList>
            <consortium name="Ensembl"/>
        </authorList>
    </citation>
    <scope>IDENTIFICATION</scope>
</reference>
<name>A0A8C5QXH7_9ANUR</name>
<feature type="compositionally biased region" description="Polar residues" evidence="1">
    <location>
        <begin position="326"/>
        <end position="336"/>
    </location>
</feature>
<dbReference type="GeneTree" id="ENSGT00390000012397"/>
<organism evidence="2 3">
    <name type="scientific">Leptobrachium leishanense</name>
    <name type="common">Leishan spiny toad</name>
    <dbReference type="NCBI Taxonomy" id="445787"/>
    <lineage>
        <taxon>Eukaryota</taxon>
        <taxon>Metazoa</taxon>
        <taxon>Chordata</taxon>
        <taxon>Craniata</taxon>
        <taxon>Vertebrata</taxon>
        <taxon>Euteleostomi</taxon>
        <taxon>Amphibia</taxon>
        <taxon>Batrachia</taxon>
        <taxon>Anura</taxon>
        <taxon>Pelobatoidea</taxon>
        <taxon>Megophryidae</taxon>
        <taxon>Leptobrachium</taxon>
    </lineage>
</organism>
<proteinExistence type="predicted"/>
<reference evidence="2" key="1">
    <citation type="submission" date="2025-08" db="UniProtKB">
        <authorList>
            <consortium name="Ensembl"/>
        </authorList>
    </citation>
    <scope>IDENTIFICATION</scope>
</reference>
<dbReference type="GO" id="GO:0005814">
    <property type="term" value="C:centriole"/>
    <property type="evidence" value="ECO:0007669"/>
    <property type="project" value="TreeGrafter"/>
</dbReference>
<keyword evidence="3" id="KW-1185">Reference proteome</keyword>
<feature type="region of interest" description="Disordered" evidence="1">
    <location>
        <begin position="298"/>
        <end position="343"/>
    </location>
</feature>
<dbReference type="AlphaFoldDB" id="A0A8C5QXH7"/>
<dbReference type="Pfam" id="PF15324">
    <property type="entry name" value="TALPID3"/>
    <property type="match status" value="1"/>
</dbReference>
<evidence type="ECO:0000256" key="1">
    <source>
        <dbReference type="SAM" id="MobiDB-lite"/>
    </source>
</evidence>
<dbReference type="GO" id="GO:0036064">
    <property type="term" value="C:ciliary basal body"/>
    <property type="evidence" value="ECO:0007669"/>
    <property type="project" value="TreeGrafter"/>
</dbReference>
<evidence type="ECO:0000313" key="2">
    <source>
        <dbReference type="Ensembl" id="ENSLLEP00000042664.1"/>
    </source>
</evidence>
<dbReference type="PANTHER" id="PTHR15721">
    <property type="entry name" value="KIAA0586 PROTEIN"/>
    <property type="match status" value="1"/>
</dbReference>
<feature type="compositionally biased region" description="Polar residues" evidence="1">
    <location>
        <begin position="375"/>
        <end position="384"/>
    </location>
</feature>
<feature type="region of interest" description="Disordered" evidence="1">
    <location>
        <begin position="367"/>
        <end position="406"/>
    </location>
</feature>
<sequence>FFYWVPPLFSFPILTMPFGDLQHLTPPAVCLIKGPMFNSIILFSIASRPDEGRITLESLYFKCNVSPIKKVSLQTAILVIYIYISIYLEDEGDGGIMEPVLELNGCAEANPPHYLGIPFPPPVPAPQASAHVLEEIISRKETLENRLVTWVEQEIMAQIISEMQGVRAPPDISLSSSESPSSAASDMVEAAGGKGLQLFVDAGVPVDSGLVRSLVDEALADMVAVMLGDRAAHRAPPQAEADYQVTVPLVPTPQDTPPASPPLSSRETCLVKTPAVSPEPSLAEPLSHIEDADQVAQFTPPITPPASSPRVATPPVSERHEDQADSPVTSLYNPWSHQELPLDEENPYSLREVVQYKDAIVMTVTKEEEPESLVSGPSTEPENVSFTPPRSPPSLPSSEASTQQSSLTVTFTETESLDRPISEGEIFYNPGQIPAARGNSYSPNLCGIISCLEYDPPSEGQVIPRTLRGAYRDPILSALANLNQDPVAPQAGSDDEDSVGEISEGQRPSLTTAAEQVLMGRSAYVGRPSNTTATSTIQRERPSSPGLCQGGPGQNTPKLRPVCLNIFMTWCRAHSIQCVHSFMQHP</sequence>
<dbReference type="GO" id="GO:0007224">
    <property type="term" value="P:smoothened signaling pathway"/>
    <property type="evidence" value="ECO:0007669"/>
    <property type="project" value="InterPro"/>
</dbReference>
<dbReference type="Ensembl" id="ENSLLET00000044371.1">
    <property type="protein sequence ID" value="ENSLLEP00000042664.1"/>
    <property type="gene ID" value="ENSLLEG00000027099.1"/>
</dbReference>
<dbReference type="OrthoDB" id="10057439at2759"/>
<evidence type="ECO:0000313" key="3">
    <source>
        <dbReference type="Proteomes" id="UP000694569"/>
    </source>
</evidence>
<protein>
    <submittedName>
        <fullName evidence="2">Uncharacterized protein</fullName>
    </submittedName>
</protein>